<reference evidence="2 3" key="1">
    <citation type="submission" date="2014-09" db="EMBL/GenBank/DDBJ databases">
        <authorList>
            <person name="Ellenberger Sabrina"/>
        </authorList>
    </citation>
    <scope>NUCLEOTIDE SEQUENCE [LARGE SCALE GENOMIC DNA]</scope>
    <source>
        <strain evidence="2 3">CBS 412.66</strain>
    </source>
</reference>
<dbReference type="PANTHER" id="PTHR28268:SF1">
    <property type="entry name" value="MICOS SUBUNIT MIC26"/>
    <property type="match status" value="1"/>
</dbReference>
<keyword evidence="1" id="KW-0496">Mitochondrion</keyword>
<dbReference type="SUPFAM" id="SSF58113">
    <property type="entry name" value="Apolipoprotein A-I"/>
    <property type="match status" value="1"/>
</dbReference>
<protein>
    <recommendedName>
        <fullName evidence="1">MICOS complex subunit</fullName>
    </recommendedName>
</protein>
<comment type="subunit">
    <text evidence="1">Component of the mitochondrial contact site and cristae organizing system (MICOS) complex.</text>
</comment>
<dbReference type="PANTHER" id="PTHR28268">
    <property type="entry name" value="MICOS SUBUNIT MIC26"/>
    <property type="match status" value="1"/>
</dbReference>
<accession>A0A0B7NAX2</accession>
<dbReference type="GO" id="GO:0061617">
    <property type="term" value="C:MICOS complex"/>
    <property type="evidence" value="ECO:0007669"/>
    <property type="project" value="UniProtKB-UniRule"/>
</dbReference>
<organism evidence="2 3">
    <name type="scientific">Parasitella parasitica</name>
    <dbReference type="NCBI Taxonomy" id="35722"/>
    <lineage>
        <taxon>Eukaryota</taxon>
        <taxon>Fungi</taxon>
        <taxon>Fungi incertae sedis</taxon>
        <taxon>Mucoromycota</taxon>
        <taxon>Mucoromycotina</taxon>
        <taxon>Mucoromycetes</taxon>
        <taxon>Mucorales</taxon>
        <taxon>Mucorineae</taxon>
        <taxon>Mucoraceae</taxon>
        <taxon>Parasitella</taxon>
    </lineage>
</organism>
<proteinExistence type="predicted"/>
<dbReference type="Proteomes" id="UP000054107">
    <property type="component" value="Unassembled WGS sequence"/>
</dbReference>
<evidence type="ECO:0000313" key="2">
    <source>
        <dbReference type="EMBL" id="CEP12455.1"/>
    </source>
</evidence>
<keyword evidence="3" id="KW-1185">Reference proteome</keyword>
<keyword evidence="1" id="KW-0472">Membrane</keyword>
<evidence type="ECO:0000256" key="1">
    <source>
        <dbReference type="RuleBase" id="RU363021"/>
    </source>
</evidence>
<comment type="subcellular location">
    <subcellularLocation>
        <location evidence="1">Mitochondrion inner membrane</location>
    </subcellularLocation>
</comment>
<name>A0A0B7NAX2_9FUNG</name>
<dbReference type="Pfam" id="PF09769">
    <property type="entry name" value="ApoO"/>
    <property type="match status" value="1"/>
</dbReference>
<dbReference type="OrthoDB" id="2399148at2759"/>
<evidence type="ECO:0000313" key="3">
    <source>
        <dbReference type="Proteomes" id="UP000054107"/>
    </source>
</evidence>
<comment type="function">
    <text evidence="1">Component of the MICOS complex, a large protein complex of the mitochondrial inner membrane that plays crucial roles in the maintenance of crista junctions, inner membrane architecture, and formation of contact sites to the outer membrane.</text>
</comment>
<gene>
    <name evidence="2" type="primary">PARPA_06419.1 scaffold 22511</name>
</gene>
<keyword evidence="1" id="KW-0999">Mitochondrion inner membrane</keyword>
<dbReference type="InterPro" id="IPR019166">
    <property type="entry name" value="MIC26/MIC27"/>
</dbReference>
<dbReference type="STRING" id="35722.A0A0B7NAX2"/>
<dbReference type="GO" id="GO:0042407">
    <property type="term" value="P:cristae formation"/>
    <property type="evidence" value="ECO:0007669"/>
    <property type="project" value="InterPro"/>
</dbReference>
<dbReference type="InterPro" id="IPR033181">
    <property type="entry name" value="Mic26_fungi"/>
</dbReference>
<dbReference type="AlphaFoldDB" id="A0A0B7NAX2"/>
<dbReference type="EMBL" id="LN727963">
    <property type="protein sequence ID" value="CEP12455.1"/>
    <property type="molecule type" value="Genomic_DNA"/>
</dbReference>
<dbReference type="GO" id="GO:0044284">
    <property type="term" value="C:mitochondrial crista junction"/>
    <property type="evidence" value="ECO:0007669"/>
    <property type="project" value="TreeGrafter"/>
</dbReference>
<dbReference type="Gene3D" id="1.20.120.20">
    <property type="entry name" value="Apolipoprotein"/>
    <property type="match status" value="1"/>
</dbReference>
<sequence length="261" mass="29151">MFSPVLKRSLTAAAAGSAWVAAASTVFAEEKRTKLSIYDEPEPKVVIIESPTKLEEQVYIAQKYANETLEEGKTHVNGWVQKYQELENQVATNINNTIDRNEEIFPNVVYVGVAALAGTIIARNRNIVLRFLTSTALAVGASYYLLPKTTHNVAVQLEKLEHRYPPLQAAHQSVNHAVGDVRKQIDDAVSQLRGAVDENATKLRQQIEQNTKLVKEQVTSAVDSTNTEAKEKYDQVKKNVESMYTTRSKPGVDEILKQERK</sequence>